<feature type="compositionally biased region" description="Basic and acidic residues" evidence="1">
    <location>
        <begin position="92"/>
        <end position="103"/>
    </location>
</feature>
<feature type="region of interest" description="Disordered" evidence="1">
    <location>
        <begin position="91"/>
        <end position="152"/>
    </location>
</feature>
<dbReference type="EMBL" id="KZ293459">
    <property type="protein sequence ID" value="PBK63382.1"/>
    <property type="molecule type" value="Genomic_DNA"/>
</dbReference>
<name>A0A2H3B8P3_9AGAR</name>
<reference evidence="3" key="1">
    <citation type="journal article" date="2017" name="Nat. Ecol. Evol.">
        <title>Genome expansion and lineage-specific genetic innovations in the forest pathogenic fungi Armillaria.</title>
        <authorList>
            <person name="Sipos G."/>
            <person name="Prasanna A.N."/>
            <person name="Walter M.C."/>
            <person name="O'Connor E."/>
            <person name="Balint B."/>
            <person name="Krizsan K."/>
            <person name="Kiss B."/>
            <person name="Hess J."/>
            <person name="Varga T."/>
            <person name="Slot J."/>
            <person name="Riley R."/>
            <person name="Boka B."/>
            <person name="Rigling D."/>
            <person name="Barry K."/>
            <person name="Lee J."/>
            <person name="Mihaltcheva S."/>
            <person name="LaButti K."/>
            <person name="Lipzen A."/>
            <person name="Waldron R."/>
            <person name="Moloney N.M."/>
            <person name="Sperisen C."/>
            <person name="Kredics L."/>
            <person name="Vagvoelgyi C."/>
            <person name="Patrignani A."/>
            <person name="Fitzpatrick D."/>
            <person name="Nagy I."/>
            <person name="Doyle S."/>
            <person name="Anderson J.B."/>
            <person name="Grigoriev I.V."/>
            <person name="Gueldener U."/>
            <person name="Muensterkoetter M."/>
            <person name="Nagy L.G."/>
        </authorList>
    </citation>
    <scope>NUCLEOTIDE SEQUENCE [LARGE SCALE GENOMIC DNA]</scope>
    <source>
        <strain evidence="3">28-4</strain>
    </source>
</reference>
<proteinExistence type="predicted"/>
<organism evidence="2 3">
    <name type="scientific">Armillaria solidipes</name>
    <dbReference type="NCBI Taxonomy" id="1076256"/>
    <lineage>
        <taxon>Eukaryota</taxon>
        <taxon>Fungi</taxon>
        <taxon>Dikarya</taxon>
        <taxon>Basidiomycota</taxon>
        <taxon>Agaricomycotina</taxon>
        <taxon>Agaricomycetes</taxon>
        <taxon>Agaricomycetidae</taxon>
        <taxon>Agaricales</taxon>
        <taxon>Marasmiineae</taxon>
        <taxon>Physalacriaceae</taxon>
        <taxon>Armillaria</taxon>
    </lineage>
</organism>
<accession>A0A2H3B8P3</accession>
<dbReference type="Proteomes" id="UP000218334">
    <property type="component" value="Unassembled WGS sequence"/>
</dbReference>
<evidence type="ECO:0000256" key="1">
    <source>
        <dbReference type="SAM" id="MobiDB-lite"/>
    </source>
</evidence>
<protein>
    <submittedName>
        <fullName evidence="2">Uncharacterized protein</fullName>
    </submittedName>
</protein>
<evidence type="ECO:0000313" key="2">
    <source>
        <dbReference type="EMBL" id="PBK63382.1"/>
    </source>
</evidence>
<sequence>MLLPHNEQKSLIKTSIWTSSLDRGDSSYYGALSHISIPIVVHQIHGHRLLFPSASKTLSTSRITTRANRCSAQHSGTSYLRIRYRFSSRRGRLTDRKLNHEDNAQDDDDDDGRDGGLQSRRGNRLVQACGAQRVTPGPVMDQQPMSGKRDKD</sequence>
<gene>
    <name evidence="2" type="ORF">ARMSODRAFT_1024117</name>
</gene>
<keyword evidence="3" id="KW-1185">Reference proteome</keyword>
<dbReference type="AlphaFoldDB" id="A0A2H3B8P3"/>
<evidence type="ECO:0000313" key="3">
    <source>
        <dbReference type="Proteomes" id="UP000218334"/>
    </source>
</evidence>